<dbReference type="InterPro" id="IPR002182">
    <property type="entry name" value="NB-ARC"/>
</dbReference>
<organism evidence="2 3">
    <name type="scientific">Porphyra umbilicalis</name>
    <name type="common">Purple laver</name>
    <name type="synonym">Red alga</name>
    <dbReference type="NCBI Taxonomy" id="2786"/>
    <lineage>
        <taxon>Eukaryota</taxon>
        <taxon>Rhodophyta</taxon>
        <taxon>Bangiophyceae</taxon>
        <taxon>Bangiales</taxon>
        <taxon>Bangiaceae</taxon>
        <taxon>Porphyra</taxon>
    </lineage>
</organism>
<dbReference type="Proteomes" id="UP000218209">
    <property type="component" value="Unassembled WGS sequence"/>
</dbReference>
<dbReference type="GO" id="GO:0043531">
    <property type="term" value="F:ADP binding"/>
    <property type="evidence" value="ECO:0007669"/>
    <property type="project" value="InterPro"/>
</dbReference>
<name>A0A1X6PGH6_PORUM</name>
<reference evidence="2 3" key="1">
    <citation type="submission" date="2017-03" db="EMBL/GenBank/DDBJ databases">
        <title>WGS assembly of Porphyra umbilicalis.</title>
        <authorList>
            <person name="Brawley S.H."/>
            <person name="Blouin N.A."/>
            <person name="Ficko-Blean E."/>
            <person name="Wheeler G.L."/>
            <person name="Lohr M."/>
            <person name="Goodson H.V."/>
            <person name="Jenkins J.W."/>
            <person name="Blaby-Haas C.E."/>
            <person name="Helliwell K.E."/>
            <person name="Chan C."/>
            <person name="Marriage T."/>
            <person name="Bhattacharya D."/>
            <person name="Klein A.S."/>
            <person name="Badis Y."/>
            <person name="Brodie J."/>
            <person name="Cao Y."/>
            <person name="Collen J."/>
            <person name="Dittami S.M."/>
            <person name="Gachon C.M."/>
            <person name="Green B.R."/>
            <person name="Karpowicz S."/>
            <person name="Kim J.W."/>
            <person name="Kudahl U."/>
            <person name="Lin S."/>
            <person name="Michel G."/>
            <person name="Mittag M."/>
            <person name="Olson B.J."/>
            <person name="Pangilinan J."/>
            <person name="Peng Y."/>
            <person name="Qiu H."/>
            <person name="Shu S."/>
            <person name="Singer J.T."/>
            <person name="Smith A.G."/>
            <person name="Sprecher B.N."/>
            <person name="Wagner V."/>
            <person name="Wang W."/>
            <person name="Wang Z.-Y."/>
            <person name="Yan J."/>
            <person name="Yarish C."/>
            <person name="Zoeuner-Riek S."/>
            <person name="Zhuang Y."/>
            <person name="Zou Y."/>
            <person name="Lindquist E.A."/>
            <person name="Grimwood J."/>
            <person name="Barry K."/>
            <person name="Rokhsar D.S."/>
            <person name="Schmutz J."/>
            <person name="Stiller J.W."/>
            <person name="Grossman A.R."/>
            <person name="Prochnik S.E."/>
        </authorList>
    </citation>
    <scope>NUCLEOTIDE SEQUENCE [LARGE SCALE GENOMIC DNA]</scope>
    <source>
        <strain evidence="2">4086291</strain>
    </source>
</reference>
<gene>
    <name evidence="2" type="ORF">BU14_0066s0015</name>
</gene>
<protein>
    <recommendedName>
        <fullName evidence="1">NB-ARC domain-containing protein</fullName>
    </recommendedName>
</protein>
<dbReference type="InterPro" id="IPR027417">
    <property type="entry name" value="P-loop_NTPase"/>
</dbReference>
<evidence type="ECO:0000259" key="1">
    <source>
        <dbReference type="Pfam" id="PF00931"/>
    </source>
</evidence>
<dbReference type="SUPFAM" id="SSF52540">
    <property type="entry name" value="P-loop containing nucleoside triphosphate hydrolases"/>
    <property type="match status" value="1"/>
</dbReference>
<dbReference type="AlphaFoldDB" id="A0A1X6PGH6"/>
<dbReference type="Gene3D" id="1.25.40.10">
    <property type="entry name" value="Tetratricopeptide repeat domain"/>
    <property type="match status" value="2"/>
</dbReference>
<dbReference type="EMBL" id="KV918783">
    <property type="protein sequence ID" value="OSX79962.1"/>
    <property type="molecule type" value="Genomic_DNA"/>
</dbReference>
<keyword evidence="3" id="KW-1185">Reference proteome</keyword>
<feature type="domain" description="NB-ARC" evidence="1">
    <location>
        <begin position="50"/>
        <end position="220"/>
    </location>
</feature>
<evidence type="ECO:0000313" key="3">
    <source>
        <dbReference type="Proteomes" id="UP000218209"/>
    </source>
</evidence>
<evidence type="ECO:0000313" key="2">
    <source>
        <dbReference type="EMBL" id="OSX79962.1"/>
    </source>
</evidence>
<dbReference type="InterPro" id="IPR011990">
    <property type="entry name" value="TPR-like_helical_dom_sf"/>
</dbReference>
<dbReference type="Pfam" id="PF00931">
    <property type="entry name" value="NB-ARC"/>
    <property type="match status" value="1"/>
</dbReference>
<sequence>MGRSRRSAGDDGPYNPVYQLRWLPPPLDDAYVPGVDNPDRVEYSIVATLQALRVNESTAARIGVCAVGGSGKSTACAGVAACDWVRAHFPKGVVWVQLDASSTLQSVAEAVMALVHRFCGSDAAMQLADLTADKDFVAVAAGYVRSVPVVDAAKSLVVIDDVMDEKRALLRQLLALIPPATPVLFTTRSEAVVASVSGATLVSIDALPAKDARLVLAKAAGRTAVAGVPPFSAAEEDGCVRRILAKTECHALSLAIVGSMIANRGGAWRAVVEALEHRWMDPDFGCSDSTYPRPSVRAALDVSLGLIPSGVCRDAFAAMGVLPVHVRIPVLARLWRLPLGGVSAVSGRSAAQSSDAMPNADLEELVDKLVRAGFLRRDVDKARGELVGVIMHPVVGQYALSLLGDAAGATHQRMVDAYMDGLTVDDLDSYGWRWLPFWEVPDDGYWYDHVVRHMAAVGDVCGLVSAMDGAWKAARERVSSPLAFQADVEVVLAALMAVVDDPASKASRSPVLLGRVHAALALAYNSRIAGCRRDNIEAAVEHCKVALEHVKRSEAPSLWATLQVGLGRALVFRVAGDRVTNIEAAIACYCLALEVRTQSAAPVVWAETHKLLGDAYDVRVVGDKAANMETAIAHYQRSLEVWTRAAAPHEWAKTQNSLAVAYRHRINGDEAANVEEAIAHYCRSLEVRKRTADPVLWAKTRYNLGIAYYNRLVGDKAASIEAAIACYKDTLTVCTREAAPLMWAAVQNHLGKATRDRLFGDPADNLAAAVACFDRALTVRTRVAVPRNWAETQHNMGVTHHGRHGGGATGVADVESAVTCYRRALEVRTPQAAPQQWALTKFYLLLALVDGKRWSAAEECGRALERFGPRWAAWPAQQAAVVGAVAEAERALAGQGTEGSAV</sequence>
<dbReference type="Gene3D" id="3.40.50.300">
    <property type="entry name" value="P-loop containing nucleotide triphosphate hydrolases"/>
    <property type="match status" value="1"/>
</dbReference>
<dbReference type="OrthoDB" id="1357022at2759"/>
<accession>A0A1X6PGH6</accession>
<dbReference type="SUPFAM" id="SSF48452">
    <property type="entry name" value="TPR-like"/>
    <property type="match status" value="1"/>
</dbReference>
<proteinExistence type="predicted"/>